<dbReference type="GeneID" id="33194337"/>
<dbReference type="EMBL" id="MF176241">
    <property type="protein sequence ID" value="ASA47277.1"/>
    <property type="molecule type" value="Genomic_RNA"/>
</dbReference>
<keyword evidence="4 7" id="KW-0548">Nucleotidyltransferase</keyword>
<evidence type="ECO:0000256" key="2">
    <source>
        <dbReference type="ARBA" id="ARBA00022484"/>
    </source>
</evidence>
<keyword evidence="9" id="KW-1185">Reference proteome</keyword>
<dbReference type="RefSeq" id="YP_009388611.1">
    <property type="nucleotide sequence ID" value="NC_035131.1"/>
</dbReference>
<dbReference type="GO" id="GO:0000166">
    <property type="term" value="F:nucleotide binding"/>
    <property type="evidence" value="ECO:0007669"/>
    <property type="project" value="UniProtKB-KW"/>
</dbReference>
<sequence>MSHPHVCLLSTLRIVEEWYHMLWLHPATYNKWMQMNGGDYQLGNSPSCMSLWDEVDSEYKLIVKTRNSTSSIDFAAYRELVSGSSCIELVKCRHCNNGASVNIEWSNIKAKSDLNCLDLIWRYSSDADESKTNISASQIIWHCRKRKEFQRMFGMFIPMLGVTASNVTATAIAIHSLGNPSAEWIARLLIKKRICCLDPKGYSKVFKSISIAIRRSSYWPDGRKATLEEVAQSSGWELAIGRSSNTSDWIEERRKRISCKMHLRMPQNPNFDEESNEEYCKLLRVQLSALVRLLLIDREFTTSYEEFVKNRQSWVSSGSTGGHKIIVEGRLERVNKHVLFESLRTEEMVAWLDDEPRTEAVASEKFEMGKARAIYGTKPIDYTISSYVLNDIEPRLSVIPGIESGLNGMDIIASVANRKATAMQPRTECSMIDYADFNYQHTLQAQALVFDALAEEFERIGAHPDKVRASRWTRDALLNQWCRFPLRSKPDKITQGMFSGCRGTNFLNTLLNEAYFLVAMNWVKTYLNLSPLYLFNIHQGDDVWISNESRLWAVGLFQSMQQSGFVFQASKQMFDVCRAEFLRVLYSDEGCVGYMARAIAALIIKPIQSSDVTGPAERAISLHGQICIISRRGFSPDSVGLLWRAMVPYGARVNLPRGGLTIPMSILYLHPSRGGLGLVPPGEMSDSKAAVKAVPTFEASSKALEEAVPCNMSRDWVVLVSERVQKEFDSKALLDMVHASNVTDSLRPIDKLWGLRALEDNLRKWKAGLVLPRVVCDKSIMDAFFSETGFYPDLERAIEDLLSGKMTKKSQRRRGPASYINLAVSMSPFKSLPAAAVSMKGDWETIVRACISMCINDYIREVASYSVEELLKTVGVGVTRCLVEGQNVGLSNFEVFWHPIILSWVHDMAMERATLGLIVAGTQDVPQAKLYVQSEFDNAIRVLNKFKDMRELSKY</sequence>
<dbReference type="GO" id="GO:0003968">
    <property type="term" value="F:RNA-directed RNA polymerase activity"/>
    <property type="evidence" value="ECO:0007669"/>
    <property type="project" value="UniProtKB-EC"/>
</dbReference>
<comment type="catalytic activity">
    <reaction evidence="6 7">
        <text>RNA(n) + a ribonucleoside 5'-triphosphate = RNA(n+1) + diphosphate</text>
        <dbReference type="Rhea" id="RHEA:21248"/>
        <dbReference type="Rhea" id="RHEA-COMP:14527"/>
        <dbReference type="Rhea" id="RHEA-COMP:17342"/>
        <dbReference type="ChEBI" id="CHEBI:33019"/>
        <dbReference type="ChEBI" id="CHEBI:61557"/>
        <dbReference type="ChEBI" id="CHEBI:140395"/>
        <dbReference type="EC" id="2.7.7.48"/>
    </reaction>
</comment>
<proteinExistence type="predicted"/>
<dbReference type="GO" id="GO:0006351">
    <property type="term" value="P:DNA-templated transcription"/>
    <property type="evidence" value="ECO:0007669"/>
    <property type="project" value="InterPro"/>
</dbReference>
<dbReference type="InterPro" id="IPR001795">
    <property type="entry name" value="RNA-dir_pol_luteovirus"/>
</dbReference>
<dbReference type="GO" id="GO:0003723">
    <property type="term" value="F:RNA binding"/>
    <property type="evidence" value="ECO:0007669"/>
    <property type="project" value="InterPro"/>
</dbReference>
<accession>A0A1Z2RST8</accession>
<evidence type="ECO:0000313" key="9">
    <source>
        <dbReference type="Proteomes" id="UP000203115"/>
    </source>
</evidence>
<evidence type="ECO:0000256" key="5">
    <source>
        <dbReference type="ARBA" id="ARBA00022741"/>
    </source>
</evidence>
<keyword evidence="3 7" id="KW-0808">Transferase</keyword>
<protein>
    <recommendedName>
        <fullName evidence="1 7">RNA-directed RNA polymerase</fullName>
        <ecNumber evidence="1 7">2.7.7.48</ecNumber>
    </recommendedName>
</protein>
<dbReference type="Proteomes" id="UP000203115">
    <property type="component" value="Segment"/>
</dbReference>
<dbReference type="Pfam" id="PF02123">
    <property type="entry name" value="RdRP_4"/>
    <property type="match status" value="1"/>
</dbReference>
<name>A0A1Z2RST8_9VIRU</name>
<dbReference type="EC" id="2.7.7.48" evidence="1 7"/>
<dbReference type="KEGG" id="vg:33194337"/>
<keyword evidence="5 7" id="KW-0547">Nucleotide-binding</keyword>
<evidence type="ECO:0000256" key="3">
    <source>
        <dbReference type="ARBA" id="ARBA00022679"/>
    </source>
</evidence>
<evidence type="ECO:0000256" key="1">
    <source>
        <dbReference type="ARBA" id="ARBA00012494"/>
    </source>
</evidence>
<keyword evidence="2 7" id="KW-0696">RNA-directed RNA polymerase</keyword>
<evidence type="ECO:0000313" key="8">
    <source>
        <dbReference type="EMBL" id="ASA47277.1"/>
    </source>
</evidence>
<dbReference type="SUPFAM" id="SSF56672">
    <property type="entry name" value="DNA/RNA polymerases"/>
    <property type="match status" value="1"/>
</dbReference>
<reference evidence="8" key="1">
    <citation type="journal article" date="2017" name="J. Virol.">
        <title>High Resolution Meta-Transcriptomics Reveals the Ecological Dynamics of Mosquito-Associated RNA Viruses in Western Australia.</title>
        <authorList>
            <person name="Shi M."/>
            <person name="Neville P."/>
            <person name="Nicholson J."/>
            <person name="Eden J.S."/>
            <person name="Imrie A."/>
            <person name="Holmes E.C."/>
        </authorList>
    </citation>
    <scope>NUCLEOTIDE SEQUENCE [LARGE SCALE GENOMIC DNA]</scope>
    <source>
        <strain evidence="8">Mos172CP87493</strain>
    </source>
</reference>
<evidence type="ECO:0000256" key="7">
    <source>
        <dbReference type="RuleBase" id="RU364050"/>
    </source>
</evidence>
<dbReference type="InterPro" id="IPR043502">
    <property type="entry name" value="DNA/RNA_pol_sf"/>
</dbReference>
<dbReference type="OrthoDB" id="5337at10239"/>
<evidence type="ECO:0000256" key="4">
    <source>
        <dbReference type="ARBA" id="ARBA00022695"/>
    </source>
</evidence>
<evidence type="ECO:0000256" key="6">
    <source>
        <dbReference type="ARBA" id="ARBA00048744"/>
    </source>
</evidence>
<keyword evidence="7" id="KW-0693">Viral RNA replication</keyword>
<organism evidence="8">
    <name type="scientific">Aedes camptorhynchus toti-like virus 1</name>
    <dbReference type="NCBI Taxonomy" id="2010266"/>
    <lineage>
        <taxon>Viruses</taxon>
        <taxon>Riboviria</taxon>
        <taxon>Orthornavirae</taxon>
        <taxon>Duplornaviricota</taxon>
        <taxon>Chrymotiviricetes</taxon>
        <taxon>Ghabrivirales</taxon>
        <taxon>Alphatotivirineae</taxon>
        <taxon>Spiciviridae</taxon>
        <taxon>Spicivirus</taxon>
        <taxon>Spicivirus go</taxon>
    </lineage>
</organism>